<reference evidence="5" key="2">
    <citation type="submission" date="2020-10" db="UniProtKB">
        <authorList>
            <consortium name="WormBaseParasite"/>
        </authorList>
    </citation>
    <scope>IDENTIFICATION</scope>
</reference>
<protein>
    <submittedName>
        <fullName evidence="5">B41 domain-containing protein</fullName>
    </submittedName>
</protein>
<dbReference type="InterPro" id="IPR035963">
    <property type="entry name" value="FERM_2"/>
</dbReference>
<dbReference type="InterPro" id="IPR019748">
    <property type="entry name" value="FERM_central"/>
</dbReference>
<dbReference type="Gene3D" id="1.20.80.10">
    <property type="match status" value="1"/>
</dbReference>
<reference evidence="4" key="1">
    <citation type="journal article" date="2013" name="Genetics">
        <title>The draft genome and transcriptome of Panagrellus redivivus are shaped by the harsh demands of a free-living lifestyle.</title>
        <authorList>
            <person name="Srinivasan J."/>
            <person name="Dillman A.R."/>
            <person name="Macchietto M.G."/>
            <person name="Heikkinen L."/>
            <person name="Lakso M."/>
            <person name="Fracchia K.M."/>
            <person name="Antoshechkin I."/>
            <person name="Mortazavi A."/>
            <person name="Wong G."/>
            <person name="Sternberg P.W."/>
        </authorList>
    </citation>
    <scope>NUCLEOTIDE SEQUENCE [LARGE SCALE GENOMIC DNA]</scope>
    <source>
        <strain evidence="4">MT8872</strain>
    </source>
</reference>
<dbReference type="Pfam" id="PF00373">
    <property type="entry name" value="FERM_M"/>
    <property type="match status" value="1"/>
</dbReference>
<dbReference type="WBParaSite" id="Pan_g23920.t1">
    <property type="protein sequence ID" value="Pan_g23920.t1"/>
    <property type="gene ID" value="Pan_g23920"/>
</dbReference>
<evidence type="ECO:0000259" key="3">
    <source>
        <dbReference type="SMART" id="SM00295"/>
    </source>
</evidence>
<dbReference type="AlphaFoldDB" id="A0A7E4VQF7"/>
<dbReference type="InterPro" id="IPR036770">
    <property type="entry name" value="Ankyrin_rpt-contain_sf"/>
</dbReference>
<dbReference type="SMART" id="SM00248">
    <property type="entry name" value="ANK"/>
    <property type="match status" value="3"/>
</dbReference>
<dbReference type="Gene3D" id="3.10.20.90">
    <property type="entry name" value="Phosphatidylinositol 3-kinase Catalytic Subunit, Chain A, domain 1"/>
    <property type="match status" value="1"/>
</dbReference>
<dbReference type="Pfam" id="PF13637">
    <property type="entry name" value="Ank_4"/>
    <property type="match status" value="1"/>
</dbReference>
<accession>A0A7E4VQF7</accession>
<feature type="repeat" description="ANK" evidence="1">
    <location>
        <begin position="356"/>
        <end position="389"/>
    </location>
</feature>
<evidence type="ECO:0000313" key="5">
    <source>
        <dbReference type="WBParaSite" id="Pan_g23920.t1"/>
    </source>
</evidence>
<dbReference type="Pfam" id="PF24522">
    <property type="entry name" value="KRIT1_FRMD8_FERM_C"/>
    <property type="match status" value="1"/>
</dbReference>
<dbReference type="InterPro" id="IPR014352">
    <property type="entry name" value="FERM/acyl-CoA-bd_prot_sf"/>
</dbReference>
<feature type="repeat" description="ANK" evidence="1">
    <location>
        <begin position="289"/>
        <end position="321"/>
    </location>
</feature>
<dbReference type="PROSITE" id="PS50088">
    <property type="entry name" value="ANK_REPEAT"/>
    <property type="match status" value="2"/>
</dbReference>
<feature type="domain" description="Band 4.1" evidence="3">
    <location>
        <begin position="417"/>
        <end position="641"/>
    </location>
</feature>
<organism evidence="4 5">
    <name type="scientific">Panagrellus redivivus</name>
    <name type="common">Microworm</name>
    <dbReference type="NCBI Taxonomy" id="6233"/>
    <lineage>
        <taxon>Eukaryota</taxon>
        <taxon>Metazoa</taxon>
        <taxon>Ecdysozoa</taxon>
        <taxon>Nematoda</taxon>
        <taxon>Chromadorea</taxon>
        <taxon>Rhabditida</taxon>
        <taxon>Tylenchina</taxon>
        <taxon>Panagrolaimomorpha</taxon>
        <taxon>Panagrolaimoidea</taxon>
        <taxon>Panagrolaimidae</taxon>
        <taxon>Panagrellus</taxon>
    </lineage>
</organism>
<dbReference type="PROSITE" id="PS50297">
    <property type="entry name" value="ANK_REP_REGION"/>
    <property type="match status" value="1"/>
</dbReference>
<dbReference type="InterPro" id="IPR057096">
    <property type="entry name" value="KRIT1_FRMD8_FERM_C"/>
</dbReference>
<feature type="compositionally biased region" description="Polar residues" evidence="2">
    <location>
        <begin position="770"/>
        <end position="784"/>
    </location>
</feature>
<dbReference type="GO" id="GO:2000114">
    <property type="term" value="P:regulation of establishment of cell polarity"/>
    <property type="evidence" value="ECO:0007669"/>
    <property type="project" value="TreeGrafter"/>
</dbReference>
<dbReference type="InterPro" id="IPR011993">
    <property type="entry name" value="PH-like_dom_sf"/>
</dbReference>
<dbReference type="SUPFAM" id="SSF47031">
    <property type="entry name" value="Second domain of FERM"/>
    <property type="match status" value="1"/>
</dbReference>
<dbReference type="PANTHER" id="PTHR13283:SF11">
    <property type="entry name" value="KREV INTERACTION TRAPPED PROTEIN 1"/>
    <property type="match status" value="1"/>
</dbReference>
<dbReference type="Gene3D" id="3.30.70.2240">
    <property type="entry name" value="KRIT, N-terminal Nudix domain, NPxY motif-rich region"/>
    <property type="match status" value="1"/>
</dbReference>
<proteinExistence type="predicted"/>
<dbReference type="CDD" id="cd14473">
    <property type="entry name" value="FERM_B-lobe"/>
    <property type="match status" value="1"/>
</dbReference>
<dbReference type="Proteomes" id="UP000492821">
    <property type="component" value="Unassembled WGS sequence"/>
</dbReference>
<dbReference type="InterPro" id="IPR019749">
    <property type="entry name" value="Band_41_domain"/>
</dbReference>
<dbReference type="GO" id="GO:0005886">
    <property type="term" value="C:plasma membrane"/>
    <property type="evidence" value="ECO:0007669"/>
    <property type="project" value="TreeGrafter"/>
</dbReference>
<dbReference type="GO" id="GO:0045454">
    <property type="term" value="P:cell redox homeostasis"/>
    <property type="evidence" value="ECO:0007669"/>
    <property type="project" value="TreeGrafter"/>
</dbReference>
<name>A0A7E4VQF7_PANRE</name>
<feature type="region of interest" description="Disordered" evidence="2">
    <location>
        <begin position="740"/>
        <end position="784"/>
    </location>
</feature>
<dbReference type="InterPro" id="IPR002110">
    <property type="entry name" value="Ankyrin_rpt"/>
</dbReference>
<dbReference type="SUPFAM" id="SSF48403">
    <property type="entry name" value="Ankyrin repeat"/>
    <property type="match status" value="1"/>
</dbReference>
<dbReference type="PANTHER" id="PTHR13283">
    <property type="entry name" value="KREV INTERACTION TRAPPED 1-RELATED"/>
    <property type="match status" value="1"/>
</dbReference>
<dbReference type="Gene3D" id="1.25.40.20">
    <property type="entry name" value="Ankyrin repeat-containing domain"/>
    <property type="match status" value="1"/>
</dbReference>
<evidence type="ECO:0000313" key="4">
    <source>
        <dbReference type="Proteomes" id="UP000492821"/>
    </source>
</evidence>
<keyword evidence="1" id="KW-0040">ANK repeat</keyword>
<evidence type="ECO:0000256" key="1">
    <source>
        <dbReference type="PROSITE-ProRule" id="PRU00023"/>
    </source>
</evidence>
<dbReference type="InterPro" id="IPR051594">
    <property type="entry name" value="KRIT1/FRMD8"/>
</dbReference>
<dbReference type="Gene3D" id="2.30.29.30">
    <property type="entry name" value="Pleckstrin-homology domain (PH domain)/Phosphotyrosine-binding domain (PTB)"/>
    <property type="match status" value="1"/>
</dbReference>
<dbReference type="InterPro" id="IPR043058">
    <property type="entry name" value="NUDIX_sf"/>
</dbReference>
<keyword evidence="4" id="KW-1185">Reference proteome</keyword>
<evidence type="ECO:0000256" key="2">
    <source>
        <dbReference type="SAM" id="MobiDB-lite"/>
    </source>
</evidence>
<dbReference type="Pfam" id="PF13857">
    <property type="entry name" value="Ank_5"/>
    <property type="match status" value="1"/>
</dbReference>
<dbReference type="SMART" id="SM00295">
    <property type="entry name" value="B41"/>
    <property type="match status" value="1"/>
</dbReference>
<sequence>MEISVAVVSLRNTFALSKFCPPDKFNVLLVNNDAANVKSLPRKRVKSQRDITPTALSLLNDITGSDTGRRAIPIPIHLQSSGFDSPSTSSKTSSVAFSTLYLVPVIETEPIKVKFQKTHCLRNLGELLNEALNSSADLDVETRHFIERIDSWLGSQQQRSIDFLERLFTLKSVKSRFRTCVHNPAANPNYVKHCLQANFSQSTNSTPTLTPKKRLYVNTDLDQVVQKSNQTRVKMMQLDKIDKYLMNATFCIGVKPKSGSKFTSYFAQGLGFQRFLKLEDQKSPTEVWEQQFPLHKAAYDDDPVRIQLLLDQGHNPNVLDNDTWTPLHYAALYGLLRPAQVLMNHATTDVNMQNKKGETALHFAAMTGHHHFVELVLSNAKIDIDMKNDRGLTALDLCRDNPRAHWDDCAMLLGMYNPKNMELYFGEKASLHMYCGMKTTADELREKAFGELGLSKDCINLFAIWLVGPRLRLQLKGSQTVLTQLEKYPQYLDLWGEPIFSHDPAIDYNAPATVHFKRCAKATVKEEKSVVSKCPNVIEYLFAEVMSNFLEGFCPVKEDDYVFFAALIAMQRFGSGCTLEENMLPQILPLHVIPSARKHKHVLMKKINDTIKATPIGNTFTLQKHFMERCWVMRWYGCTYFKATMHMSQPRFGSVPVCVGINDYGLNVINMDTHKLVDVIKHDELDEVPQVTQTAINFNIRKGAFVFTISTPQVKHIENLIKYWHEKRIAAVQQRARHEENKKLEKAAKQSTSSFSFTPLLKRMNRSKRNSTTTLNSNYSQRSS</sequence>